<dbReference type="SUPFAM" id="SSF53850">
    <property type="entry name" value="Periplasmic binding protein-like II"/>
    <property type="match status" value="1"/>
</dbReference>
<evidence type="ECO:0000256" key="4">
    <source>
        <dbReference type="SAM" id="MobiDB-lite"/>
    </source>
</evidence>
<accession>A0A7M2RGU5</accession>
<evidence type="ECO:0000256" key="5">
    <source>
        <dbReference type="SAM" id="SignalP"/>
    </source>
</evidence>
<evidence type="ECO:0000256" key="1">
    <source>
        <dbReference type="ARBA" id="ARBA00008520"/>
    </source>
</evidence>
<name>A0A7M2RGU5_9FIRM</name>
<dbReference type="Pfam" id="PF01547">
    <property type="entry name" value="SBP_bac_1"/>
    <property type="match status" value="1"/>
</dbReference>
<feature type="signal peptide" evidence="5">
    <location>
        <begin position="1"/>
        <end position="21"/>
    </location>
</feature>
<feature type="compositionally biased region" description="Polar residues" evidence="4">
    <location>
        <begin position="40"/>
        <end position="57"/>
    </location>
</feature>
<proteinExistence type="inferred from homology"/>
<dbReference type="PANTHER" id="PTHR43649:SF34">
    <property type="entry name" value="ABC TRANSPORTER PERIPLASMIC-BINDING PROTEIN YCJN-RELATED"/>
    <property type="match status" value="1"/>
</dbReference>
<dbReference type="PANTHER" id="PTHR43649">
    <property type="entry name" value="ARABINOSE-BINDING PROTEIN-RELATED"/>
    <property type="match status" value="1"/>
</dbReference>
<dbReference type="CDD" id="cd13585">
    <property type="entry name" value="PBP2_TMBP_like"/>
    <property type="match status" value="1"/>
</dbReference>
<dbReference type="AlphaFoldDB" id="A0A7M2RGU5"/>
<gene>
    <name evidence="6" type="ORF">INP51_12255</name>
</gene>
<organism evidence="6 7">
    <name type="scientific">Blautia liquoris</name>
    <dbReference type="NCBI Taxonomy" id="2779518"/>
    <lineage>
        <taxon>Bacteria</taxon>
        <taxon>Bacillati</taxon>
        <taxon>Bacillota</taxon>
        <taxon>Clostridia</taxon>
        <taxon>Lachnospirales</taxon>
        <taxon>Lachnospiraceae</taxon>
        <taxon>Blautia</taxon>
    </lineage>
</organism>
<dbReference type="Proteomes" id="UP000593601">
    <property type="component" value="Chromosome"/>
</dbReference>
<feature type="chain" id="PRO_5038722033" evidence="5">
    <location>
        <begin position="22"/>
        <end position="465"/>
    </location>
</feature>
<sequence length="465" mass="50910">MKSRKMVAWLLISMMAGSLLNGCGKNSEGGNSPGKEQETGKSNSDSISKTEGSSATENSDKPFAGQEITWTDTGAGAWEENVEPIVAKFEEETGAKVNMELYSHSDYLQMLQVKLESGSDDYDVIGIDVPLVASYAVKDWVASMDEYFTDEEKKMFNDSAYEAGSWDGVFYAPAMNSSSQLLWYNNALLKEAGIEIPESTTENRLTWEQVTNYAKQTLDKVDPDGSKGISGITFAQVSRTYQMNQIPNSLGGKNIGDDGYTAEGVINDKAWIDGANWYQGLFNDKISLKGITADDAADFFLAGKIVFIVDGTWLANRCDKGEMKDYAYAPVPAFEGHESEVGTPTGSWHFGIPKNAKNKELAAEFIKFMSIGEGNSMWLEADGDVPATVAGVETMMNSDKAPEYMKIAAYESANTAVPRAMTPGYTEYDTVIQNTWEDIKNGSDVSDSLNNAASKIEKVMEKYNK</sequence>
<evidence type="ECO:0000313" key="7">
    <source>
        <dbReference type="Proteomes" id="UP000593601"/>
    </source>
</evidence>
<feature type="region of interest" description="Disordered" evidence="4">
    <location>
        <begin position="23"/>
        <end position="65"/>
    </location>
</feature>
<evidence type="ECO:0000256" key="3">
    <source>
        <dbReference type="ARBA" id="ARBA00022729"/>
    </source>
</evidence>
<evidence type="ECO:0000256" key="2">
    <source>
        <dbReference type="ARBA" id="ARBA00022448"/>
    </source>
</evidence>
<dbReference type="Gene3D" id="3.40.190.10">
    <property type="entry name" value="Periplasmic binding protein-like II"/>
    <property type="match status" value="1"/>
</dbReference>
<dbReference type="EMBL" id="CP063304">
    <property type="protein sequence ID" value="QOV18767.1"/>
    <property type="molecule type" value="Genomic_DNA"/>
</dbReference>
<comment type="similarity">
    <text evidence="1">Belongs to the bacterial solute-binding protein 1 family.</text>
</comment>
<keyword evidence="3 5" id="KW-0732">Signal</keyword>
<keyword evidence="7" id="KW-1185">Reference proteome</keyword>
<dbReference type="RefSeq" id="WP_193735129.1">
    <property type="nucleotide sequence ID" value="NZ_CP063304.1"/>
</dbReference>
<dbReference type="InterPro" id="IPR006059">
    <property type="entry name" value="SBP"/>
</dbReference>
<protein>
    <submittedName>
        <fullName evidence="6">Sugar ABC transporter substrate-binding protein</fullName>
    </submittedName>
</protein>
<dbReference type="KEGG" id="bliq:INP51_12255"/>
<reference evidence="6 7" key="1">
    <citation type="submission" date="2020-10" db="EMBL/GenBank/DDBJ databases">
        <title>Blautia liquoris sp.nov., isolated from the mud in a fermentation cellar used for the production of Chinese strong-flavoured liquor.</title>
        <authorList>
            <person name="Lu L."/>
        </authorList>
    </citation>
    <scope>NUCLEOTIDE SEQUENCE [LARGE SCALE GENOMIC DNA]</scope>
    <source>
        <strain evidence="6 7">LZLJ-3</strain>
    </source>
</reference>
<keyword evidence="2" id="KW-0813">Transport</keyword>
<evidence type="ECO:0000313" key="6">
    <source>
        <dbReference type="EMBL" id="QOV18767.1"/>
    </source>
</evidence>
<dbReference type="InterPro" id="IPR050490">
    <property type="entry name" value="Bact_solute-bd_prot1"/>
</dbReference>